<dbReference type="InterPro" id="IPR036013">
    <property type="entry name" value="Band_7/SPFH_dom_sf"/>
</dbReference>
<dbReference type="SMART" id="SM00244">
    <property type="entry name" value="PHB"/>
    <property type="match status" value="1"/>
</dbReference>
<evidence type="ECO:0000313" key="9">
    <source>
        <dbReference type="EMBL" id="MPV85497.1"/>
    </source>
</evidence>
<evidence type="ECO:0000256" key="4">
    <source>
        <dbReference type="ARBA" id="ARBA00022989"/>
    </source>
</evidence>
<dbReference type="AlphaFoldDB" id="A0A6N7EWK3"/>
<evidence type="ECO:0000256" key="6">
    <source>
        <dbReference type="RuleBase" id="RU364113"/>
    </source>
</evidence>
<dbReference type="NCBIfam" id="TIGR01933">
    <property type="entry name" value="hflK"/>
    <property type="match status" value="1"/>
</dbReference>
<dbReference type="Pfam" id="PF01145">
    <property type="entry name" value="Band_7"/>
    <property type="match status" value="1"/>
</dbReference>
<proteinExistence type="inferred from homology"/>
<protein>
    <recommendedName>
        <fullName evidence="6">Protein HflK</fullName>
    </recommendedName>
</protein>
<dbReference type="PANTHER" id="PTHR43327:SF2">
    <property type="entry name" value="MODULATOR OF FTSH PROTEASE HFLK"/>
    <property type="match status" value="1"/>
</dbReference>
<comment type="subcellular location">
    <subcellularLocation>
        <location evidence="1">Membrane</location>
        <topology evidence="1">Single-pass membrane protein</topology>
    </subcellularLocation>
</comment>
<evidence type="ECO:0000256" key="3">
    <source>
        <dbReference type="ARBA" id="ARBA00022692"/>
    </source>
</evidence>
<dbReference type="Proteomes" id="UP000471298">
    <property type="component" value="Unassembled WGS sequence"/>
</dbReference>
<keyword evidence="9" id="KW-0378">Hydrolase</keyword>
<dbReference type="GO" id="GO:0008233">
    <property type="term" value="F:peptidase activity"/>
    <property type="evidence" value="ECO:0007669"/>
    <property type="project" value="UniProtKB-KW"/>
</dbReference>
<gene>
    <name evidence="9" type="primary">hflK</name>
    <name evidence="9" type="ORF">GCU85_01945</name>
</gene>
<evidence type="ECO:0000256" key="1">
    <source>
        <dbReference type="ARBA" id="ARBA00004167"/>
    </source>
</evidence>
<keyword evidence="10" id="KW-1185">Reference proteome</keyword>
<dbReference type="Gene3D" id="3.30.479.30">
    <property type="entry name" value="Band 7 domain"/>
    <property type="match status" value="1"/>
</dbReference>
<dbReference type="GO" id="GO:0016020">
    <property type="term" value="C:membrane"/>
    <property type="evidence" value="ECO:0007669"/>
    <property type="project" value="UniProtKB-SubCell"/>
</dbReference>
<evidence type="ECO:0000256" key="2">
    <source>
        <dbReference type="ARBA" id="ARBA00006971"/>
    </source>
</evidence>
<feature type="domain" description="Band 7" evidence="8">
    <location>
        <begin position="72"/>
        <end position="241"/>
    </location>
</feature>
<evidence type="ECO:0000313" key="10">
    <source>
        <dbReference type="Proteomes" id="UP000471298"/>
    </source>
</evidence>
<dbReference type="SUPFAM" id="SSF117892">
    <property type="entry name" value="Band 7/SPFH domain"/>
    <property type="match status" value="1"/>
</dbReference>
<dbReference type="FunCoup" id="A0A6N7EWK3">
    <property type="interactions" value="205"/>
</dbReference>
<evidence type="ECO:0000256" key="7">
    <source>
        <dbReference type="SAM" id="MobiDB-lite"/>
    </source>
</evidence>
<comment type="function">
    <text evidence="6">HflC and HflK could encode or regulate a protease.</text>
</comment>
<dbReference type="PANTHER" id="PTHR43327">
    <property type="entry name" value="STOMATIN-LIKE PROTEIN 2, MITOCHONDRIAL"/>
    <property type="match status" value="1"/>
</dbReference>
<dbReference type="RefSeq" id="WP_152808812.1">
    <property type="nucleotide sequence ID" value="NZ_WHNW01000002.1"/>
</dbReference>
<dbReference type="InterPro" id="IPR010201">
    <property type="entry name" value="HflK"/>
</dbReference>
<comment type="subunit">
    <text evidence="6">HflC and HflK may interact to form a multimeric complex.</text>
</comment>
<organism evidence="9 10">
    <name type="scientific">Ostreibacterium oceani</name>
    <dbReference type="NCBI Taxonomy" id="2654998"/>
    <lineage>
        <taxon>Bacteria</taxon>
        <taxon>Pseudomonadati</taxon>
        <taxon>Pseudomonadota</taxon>
        <taxon>Gammaproteobacteria</taxon>
        <taxon>Cardiobacteriales</taxon>
        <taxon>Ostreibacteriaceae</taxon>
        <taxon>Ostreibacterium</taxon>
    </lineage>
</organism>
<comment type="similarity">
    <text evidence="2 6">Belongs to the band 7/mec-2 family. HflK subfamily.</text>
</comment>
<keyword evidence="9" id="KW-0645">Protease</keyword>
<dbReference type="InParanoid" id="A0A6N7EWK3"/>
<dbReference type="InterPro" id="IPR001972">
    <property type="entry name" value="Stomatin_HflK_fam"/>
</dbReference>
<feature type="region of interest" description="Disordered" evidence="7">
    <location>
        <begin position="31"/>
        <end position="50"/>
    </location>
</feature>
<accession>A0A6N7EWK3</accession>
<keyword evidence="5" id="KW-0472">Membrane</keyword>
<keyword evidence="3" id="KW-0812">Transmembrane</keyword>
<evidence type="ECO:0000256" key="5">
    <source>
        <dbReference type="ARBA" id="ARBA00023136"/>
    </source>
</evidence>
<dbReference type="InterPro" id="IPR001107">
    <property type="entry name" value="Band_7"/>
</dbReference>
<sequence>MSQDNDPWGNRPKNTEGNELSGILNKLKESFLGGGNNNQPDGNKPNGKSELHIPKKAIAPILGVAVLLWGASGIYILQEGFHGVELTFGKHTETAVQPGINFHKPYPIGKVNKVDVGSLKTIDTGDASGNSRRQILTSDENIVEVSLAVQYRVGNAEDFLFNLNGPERVLEEALASSVREVVGANNVDYVLTEGRSEWPALVKQNLVDTLERYQSGILVERVELRDAKAPDEVQAAFDDAVKAREDAERYVLQAQAYRNQQIPLARAQAKEITERAETHKAEVIARATGETTRFNDILTNYRMAPEITRDRMYIETLQSVYSRVNNVIVDTGENAPILYLPVGDAQGKTEAPVPVNAPRHTLNQLIQDDKDAAQEKKPTNQSTQQRLTR</sequence>
<feature type="compositionally biased region" description="Basic and acidic residues" evidence="7">
    <location>
        <begin position="367"/>
        <end position="378"/>
    </location>
</feature>
<dbReference type="CDD" id="cd03404">
    <property type="entry name" value="SPFH_HflK"/>
    <property type="match status" value="1"/>
</dbReference>
<keyword evidence="4" id="KW-1133">Transmembrane helix</keyword>
<reference evidence="9 10" key="1">
    <citation type="submission" date="2019-10" db="EMBL/GenBank/DDBJ databases">
        <title>Cardiobacteriales fam. a chemoheterotrophic member of the order Cardiobacteriales, and proposal of Cardiobacteriales fam. nov.</title>
        <authorList>
            <person name="Wang C."/>
        </authorList>
    </citation>
    <scope>NUCLEOTIDE SEQUENCE [LARGE SCALE GENOMIC DNA]</scope>
    <source>
        <strain evidence="9 10">ML27</strain>
    </source>
</reference>
<dbReference type="InterPro" id="IPR050710">
    <property type="entry name" value="Band7/mec-2_domain"/>
</dbReference>
<feature type="region of interest" description="Disordered" evidence="7">
    <location>
        <begin position="1"/>
        <end position="20"/>
    </location>
</feature>
<dbReference type="EMBL" id="WHNW01000002">
    <property type="protein sequence ID" value="MPV85497.1"/>
    <property type="molecule type" value="Genomic_DNA"/>
</dbReference>
<name>A0A6N7EWK3_9GAMM</name>
<dbReference type="GO" id="GO:0006508">
    <property type="term" value="P:proteolysis"/>
    <property type="evidence" value="ECO:0007669"/>
    <property type="project" value="UniProtKB-KW"/>
</dbReference>
<feature type="region of interest" description="Disordered" evidence="7">
    <location>
        <begin position="367"/>
        <end position="389"/>
    </location>
</feature>
<dbReference type="PRINTS" id="PR00721">
    <property type="entry name" value="STOMATIN"/>
</dbReference>
<evidence type="ECO:0000259" key="8">
    <source>
        <dbReference type="SMART" id="SM00244"/>
    </source>
</evidence>
<feature type="compositionally biased region" description="Polar residues" evidence="7">
    <location>
        <begin position="379"/>
        <end position="389"/>
    </location>
</feature>
<comment type="caution">
    <text evidence="9">The sequence shown here is derived from an EMBL/GenBank/DDBJ whole genome shotgun (WGS) entry which is preliminary data.</text>
</comment>